<gene>
    <name evidence="2" type="ORF">SAMN05216203_2267</name>
</gene>
<sequence>MTFRKALMLCFTVAPLAAVGGEHSFLVTDARTGSVLSDAVVILPVSADHPDANTRMIQRNRQFVPQVLAVTAGTEVTFPNQDNTQHHVYSFSPAKTFEIELYAGVPESPVLFDDVGVVELGCNIHDHMQGFILVTDQRHGVTGPDGRVTLSWPDDRAFPEQVRVWHPRLPDNTDWREVSLSGPAMAGATEIQLDVRPEPQTDGSLQRLQQRFRDL</sequence>
<dbReference type="Proteomes" id="UP000198644">
    <property type="component" value="Unassembled WGS sequence"/>
</dbReference>
<feature type="chain" id="PRO_5011516319" evidence="1">
    <location>
        <begin position="21"/>
        <end position="215"/>
    </location>
</feature>
<feature type="signal peptide" evidence="1">
    <location>
        <begin position="1"/>
        <end position="20"/>
    </location>
</feature>
<evidence type="ECO:0000256" key="1">
    <source>
        <dbReference type="SAM" id="SignalP"/>
    </source>
</evidence>
<proteinExistence type="predicted"/>
<dbReference type="CDD" id="cd04221">
    <property type="entry name" value="MauL"/>
    <property type="match status" value="1"/>
</dbReference>
<dbReference type="InterPro" id="IPR034242">
    <property type="entry name" value="MauL"/>
</dbReference>
<name>A0A1I6IGL2_9GAMM</name>
<dbReference type="EMBL" id="FOYW01000001">
    <property type="protein sequence ID" value="SFR65801.1"/>
    <property type="molecule type" value="Genomic_DNA"/>
</dbReference>
<dbReference type="Gene3D" id="2.60.40.420">
    <property type="entry name" value="Cupredoxins - blue copper proteins"/>
    <property type="match status" value="1"/>
</dbReference>
<dbReference type="STRING" id="650891.SAMN05216203_2267"/>
<dbReference type="InterPro" id="IPR008972">
    <property type="entry name" value="Cupredoxin"/>
</dbReference>
<dbReference type="AlphaFoldDB" id="A0A1I6IGL2"/>
<dbReference type="RefSeq" id="WP_092012309.1">
    <property type="nucleotide sequence ID" value="NZ_FOYW01000001.1"/>
</dbReference>
<protein>
    <submittedName>
        <fullName evidence="2">Plastocyanin</fullName>
    </submittedName>
</protein>
<evidence type="ECO:0000313" key="2">
    <source>
        <dbReference type="EMBL" id="SFR65801.1"/>
    </source>
</evidence>
<keyword evidence="3" id="KW-1185">Reference proteome</keyword>
<dbReference type="InterPro" id="IPR052721">
    <property type="entry name" value="ET_Amicyanin"/>
</dbReference>
<organism evidence="2 3">
    <name type="scientific">Marinobacter daqiaonensis</name>
    <dbReference type="NCBI Taxonomy" id="650891"/>
    <lineage>
        <taxon>Bacteria</taxon>
        <taxon>Pseudomonadati</taxon>
        <taxon>Pseudomonadota</taxon>
        <taxon>Gammaproteobacteria</taxon>
        <taxon>Pseudomonadales</taxon>
        <taxon>Marinobacteraceae</taxon>
        <taxon>Marinobacter</taxon>
    </lineage>
</organism>
<dbReference type="OrthoDB" id="9772097at2"/>
<dbReference type="PANTHER" id="PTHR36507:SF1">
    <property type="entry name" value="BLL1555 PROTEIN"/>
    <property type="match status" value="1"/>
</dbReference>
<evidence type="ECO:0000313" key="3">
    <source>
        <dbReference type="Proteomes" id="UP000198644"/>
    </source>
</evidence>
<reference evidence="2 3" key="1">
    <citation type="submission" date="2016-10" db="EMBL/GenBank/DDBJ databases">
        <authorList>
            <person name="de Groot N.N."/>
        </authorList>
    </citation>
    <scope>NUCLEOTIDE SEQUENCE [LARGE SCALE GENOMIC DNA]</scope>
    <source>
        <strain evidence="2 3">CGMCC 1.9167</strain>
    </source>
</reference>
<dbReference type="PANTHER" id="PTHR36507">
    <property type="entry name" value="BLL1555 PROTEIN"/>
    <property type="match status" value="1"/>
</dbReference>
<accession>A0A1I6IGL2</accession>
<dbReference type="SUPFAM" id="SSF49503">
    <property type="entry name" value="Cupredoxins"/>
    <property type="match status" value="1"/>
</dbReference>
<keyword evidence="1" id="KW-0732">Signal</keyword>